<dbReference type="EMBL" id="GGEC01032153">
    <property type="protein sequence ID" value="MBX12637.1"/>
    <property type="molecule type" value="Transcribed_RNA"/>
</dbReference>
<organism evidence="6">
    <name type="scientific">Rhizophora mucronata</name>
    <name type="common">Asiatic mangrove</name>
    <dbReference type="NCBI Taxonomy" id="61149"/>
    <lineage>
        <taxon>Eukaryota</taxon>
        <taxon>Viridiplantae</taxon>
        <taxon>Streptophyta</taxon>
        <taxon>Embryophyta</taxon>
        <taxon>Tracheophyta</taxon>
        <taxon>Spermatophyta</taxon>
        <taxon>Magnoliopsida</taxon>
        <taxon>eudicotyledons</taxon>
        <taxon>Gunneridae</taxon>
        <taxon>Pentapetalae</taxon>
        <taxon>rosids</taxon>
        <taxon>fabids</taxon>
        <taxon>Malpighiales</taxon>
        <taxon>Rhizophoraceae</taxon>
        <taxon>Rhizophora</taxon>
    </lineage>
</organism>
<sequence length="619" mass="67879">MVSTSIRDLLTAFSPSLDYFAISVGDGRIKIWDTVKGQVQTEFADITSSDANFYPTPERGHLSVDYTCMKWLSLDRKKKRKLGNSFLVLGTGSGDVLALDVSAGQLKWSVSDCHPGGVSAISFSTPESCIYTAGTDGFICKIDPQTGNVLEKSRASSKAISCISVSPDGKTLATAAAQLKVLNSAGYRKIQKFSGHPGAVHSMIFSEDGKYILSSAVGERYIALWRIDGGKKQSASCVLAMEHPAVFLDSRCFQNNGVDDMHTCVLAVSEAGVCYAWHGQNIEELRDAKPTKVSMSYDEFPKNHRGALPTIFGAKLQNIVRPLTANVFIAYGMLVKPLFQKILVNSGIDIKLNSSHDGVLLPVNQVIVKSKKGLKAQNRVTALDRANVEDAVLPFPRVSDFCEKKGTSNEVMADLIDSSSQAEAVEDTDEMTEVDTLTPCMEEQLRHLKIITTKDDNAFSSTLDSATLMGINLEAYITQKKMRAAVLSMGPSNVYKLLEVLVARWQSRSHSGNYVLPWIYSILVNYGHSIMAHEKPETQMLSSLLKITKSREVATQPLLQLSGRLQLATAQISKATLNKSQTPFHNNDQMEDNEDDEDVDDHLFGEENYESQLSSDSDS</sequence>
<feature type="compositionally biased region" description="Polar residues" evidence="4">
    <location>
        <begin position="610"/>
        <end position="619"/>
    </location>
</feature>
<dbReference type="AlphaFoldDB" id="A0A2P2L3V3"/>
<keyword evidence="3" id="KW-0853">WD repeat</keyword>
<dbReference type="EMBL" id="GGEC01032158">
    <property type="protein sequence ID" value="MBX12642.1"/>
    <property type="molecule type" value="Transcribed_RNA"/>
</dbReference>
<name>A0A2P2L3V3_RHIMU</name>
<feature type="region of interest" description="Disordered" evidence="4">
    <location>
        <begin position="578"/>
        <end position="619"/>
    </location>
</feature>
<dbReference type="PROSITE" id="PS50082">
    <property type="entry name" value="WD_REPEATS_2"/>
    <property type="match status" value="1"/>
</dbReference>
<dbReference type="Pfam" id="PF04003">
    <property type="entry name" value="Utp12"/>
    <property type="match status" value="1"/>
</dbReference>
<dbReference type="PANTHER" id="PTHR45290">
    <property type="entry name" value="OS03G0300300 PROTEIN"/>
    <property type="match status" value="1"/>
</dbReference>
<dbReference type="SUPFAM" id="SSF50998">
    <property type="entry name" value="Quinoprotein alcohol dehydrogenase-like"/>
    <property type="match status" value="1"/>
</dbReference>
<feature type="compositionally biased region" description="Acidic residues" evidence="4">
    <location>
        <begin position="589"/>
        <end position="600"/>
    </location>
</feature>
<dbReference type="EMBL" id="GGEC01032156">
    <property type="protein sequence ID" value="MBX12640.1"/>
    <property type="molecule type" value="Transcribed_RNA"/>
</dbReference>
<reference evidence="6" key="1">
    <citation type="submission" date="2018-02" db="EMBL/GenBank/DDBJ databases">
        <title>Rhizophora mucronata_Transcriptome.</title>
        <authorList>
            <person name="Meera S.P."/>
            <person name="Sreeshan A."/>
            <person name="Augustine A."/>
        </authorList>
    </citation>
    <scope>NUCLEOTIDE SEQUENCE</scope>
    <source>
        <tissue evidence="6">Leaf</tissue>
    </source>
</reference>
<protein>
    <recommendedName>
        <fullName evidence="5">Small-subunit processome Utp12 domain-containing protein</fullName>
    </recommendedName>
</protein>
<evidence type="ECO:0000259" key="5">
    <source>
        <dbReference type="Pfam" id="PF04003"/>
    </source>
</evidence>
<keyword evidence="2" id="KW-0539">Nucleus</keyword>
<dbReference type="SMART" id="SM00320">
    <property type="entry name" value="WD40"/>
    <property type="match status" value="4"/>
</dbReference>
<dbReference type="PANTHER" id="PTHR45290:SF1">
    <property type="entry name" value="OS03G0300300 PROTEIN"/>
    <property type="match status" value="1"/>
</dbReference>
<dbReference type="InterPro" id="IPR007148">
    <property type="entry name" value="SSU_processome_Utp12"/>
</dbReference>
<dbReference type="InterPro" id="IPR011047">
    <property type="entry name" value="Quinoprotein_ADH-like_sf"/>
</dbReference>
<comment type="subcellular location">
    <subcellularLocation>
        <location evidence="1">Nucleus</location>
        <location evidence="1">Nucleolus</location>
    </subcellularLocation>
</comment>
<dbReference type="InterPro" id="IPR001680">
    <property type="entry name" value="WD40_rpt"/>
</dbReference>
<evidence type="ECO:0000256" key="4">
    <source>
        <dbReference type="SAM" id="MobiDB-lite"/>
    </source>
</evidence>
<proteinExistence type="predicted"/>
<feature type="domain" description="Small-subunit processome Utp12" evidence="5">
    <location>
        <begin position="479"/>
        <end position="568"/>
    </location>
</feature>
<dbReference type="InterPro" id="IPR015943">
    <property type="entry name" value="WD40/YVTN_repeat-like_dom_sf"/>
</dbReference>
<dbReference type="Pfam" id="PF00400">
    <property type="entry name" value="WD40"/>
    <property type="match status" value="2"/>
</dbReference>
<feature type="repeat" description="WD" evidence="3">
    <location>
        <begin position="193"/>
        <end position="235"/>
    </location>
</feature>
<dbReference type="GO" id="GO:0005730">
    <property type="term" value="C:nucleolus"/>
    <property type="evidence" value="ECO:0007669"/>
    <property type="project" value="UniProtKB-SubCell"/>
</dbReference>
<evidence type="ECO:0000256" key="1">
    <source>
        <dbReference type="ARBA" id="ARBA00004604"/>
    </source>
</evidence>
<dbReference type="Gene3D" id="2.130.10.10">
    <property type="entry name" value="YVTN repeat-like/Quinoprotein amine dehydrogenase"/>
    <property type="match status" value="1"/>
</dbReference>
<accession>A0A2P2L3V3</accession>
<evidence type="ECO:0000313" key="6">
    <source>
        <dbReference type="EMBL" id="MBX12642.1"/>
    </source>
</evidence>
<evidence type="ECO:0000256" key="2">
    <source>
        <dbReference type="ARBA" id="ARBA00023242"/>
    </source>
</evidence>
<evidence type="ECO:0000256" key="3">
    <source>
        <dbReference type="PROSITE-ProRule" id="PRU00221"/>
    </source>
</evidence>